<evidence type="ECO:0000313" key="2">
    <source>
        <dbReference type="Proteomes" id="UP000321272"/>
    </source>
</evidence>
<dbReference type="EMBL" id="CP042382">
    <property type="protein sequence ID" value="QEA37768.1"/>
    <property type="molecule type" value="Genomic_DNA"/>
</dbReference>
<reference evidence="1 2" key="1">
    <citation type="submission" date="2019-06" db="EMBL/GenBank/DDBJ databases">
        <title>Genome analyses of bacteria isolated from kimchi.</title>
        <authorList>
            <person name="Lee S."/>
            <person name="Ahn S."/>
            <person name="Roh S."/>
        </authorList>
    </citation>
    <scope>NUCLEOTIDE SEQUENCE [LARGE SCALE GENOMIC DNA]</scope>
    <source>
        <strain evidence="1 2">CBA4606</strain>
    </source>
</reference>
<accession>A0A5B8SSX4</accession>
<gene>
    <name evidence="1" type="ORF">FGL86_00925</name>
</gene>
<name>A0A5B8SSX4_9GAMM</name>
<evidence type="ECO:0000313" key="1">
    <source>
        <dbReference type="EMBL" id="QEA37768.1"/>
    </source>
</evidence>
<protein>
    <submittedName>
        <fullName evidence="1">Uncharacterized protein</fullName>
    </submittedName>
</protein>
<proteinExistence type="predicted"/>
<dbReference type="Proteomes" id="UP000321272">
    <property type="component" value="Chromosome"/>
</dbReference>
<dbReference type="RefSeq" id="WP_147182835.1">
    <property type="nucleotide sequence ID" value="NZ_CP042382.1"/>
</dbReference>
<organism evidence="1 2">
    <name type="scientific">Pistricoccus aurantiacus</name>
    <dbReference type="NCBI Taxonomy" id="1883414"/>
    <lineage>
        <taxon>Bacteria</taxon>
        <taxon>Pseudomonadati</taxon>
        <taxon>Pseudomonadota</taxon>
        <taxon>Gammaproteobacteria</taxon>
        <taxon>Oceanospirillales</taxon>
        <taxon>Halomonadaceae</taxon>
        <taxon>Pistricoccus</taxon>
    </lineage>
</organism>
<keyword evidence="2" id="KW-1185">Reference proteome</keyword>
<dbReference type="AlphaFoldDB" id="A0A5B8SSX4"/>
<dbReference type="KEGG" id="paur:FGL86_00925"/>
<sequence length="212" mass="23214">MPLPSKAVSFERAALPAGFKAEGMVKTRQSIKSPDGPIVDPISGQRFVCLDDPDDIDARRMRNDPAKALLLTHLRIVSPRSGLPTIGADGAKLICRDVQIKKGKRLVFAWHFMVWGDLPWNDFACFEAIPDYQDDYGLSLHVLMDLAELANGGARASGWRLSTWTANADFSGTLEWTVANGQVINDPTLMQPAVEAFSNPPALLIDDIRVLG</sequence>